<organism evidence="2 3">
    <name type="scientific">Sphingomonas endophytica</name>
    <dbReference type="NCBI Taxonomy" id="869719"/>
    <lineage>
        <taxon>Bacteria</taxon>
        <taxon>Pseudomonadati</taxon>
        <taxon>Pseudomonadota</taxon>
        <taxon>Alphaproteobacteria</taxon>
        <taxon>Sphingomonadales</taxon>
        <taxon>Sphingomonadaceae</taxon>
        <taxon>Sphingomonas</taxon>
    </lineage>
</organism>
<dbReference type="InterPro" id="IPR009875">
    <property type="entry name" value="PilZ_domain"/>
</dbReference>
<dbReference type="EMBL" id="JACHBT010000005">
    <property type="protein sequence ID" value="MBB6504128.1"/>
    <property type="molecule type" value="Genomic_DNA"/>
</dbReference>
<reference evidence="2 3" key="2">
    <citation type="submission" date="2020-08" db="EMBL/GenBank/DDBJ databases">
        <authorList>
            <person name="Partida-Martinez L."/>
            <person name="Huntemann M."/>
            <person name="Clum A."/>
            <person name="Wang J."/>
            <person name="Palaniappan K."/>
            <person name="Ritter S."/>
            <person name="Chen I.-M."/>
            <person name="Stamatis D."/>
            <person name="Reddy T."/>
            <person name="O'Malley R."/>
            <person name="Daum C."/>
            <person name="Shapiro N."/>
            <person name="Ivanova N."/>
            <person name="Kyrpides N."/>
            <person name="Woyke T."/>
        </authorList>
    </citation>
    <scope>NUCLEOTIDE SEQUENCE [LARGE SCALE GENOMIC DNA]</scope>
    <source>
        <strain evidence="2 3">AS3.13</strain>
    </source>
</reference>
<dbReference type="Pfam" id="PF07238">
    <property type="entry name" value="PilZ"/>
    <property type="match status" value="1"/>
</dbReference>
<protein>
    <recommendedName>
        <fullName evidence="1">PilZ domain-containing protein</fullName>
    </recommendedName>
</protein>
<reference evidence="2 3" key="1">
    <citation type="submission" date="2020-08" db="EMBL/GenBank/DDBJ databases">
        <title>The Agave Microbiome: Exploring the role of microbial communities in plant adaptations to desert environments.</title>
        <authorList>
            <person name="Partida-Martinez L.P."/>
        </authorList>
    </citation>
    <scope>NUCLEOTIDE SEQUENCE [LARGE SCALE GENOMIC DNA]</scope>
    <source>
        <strain evidence="2 3">AS3.13</strain>
    </source>
</reference>
<comment type="caution">
    <text evidence="2">The sequence shown here is derived from an EMBL/GenBank/DDBJ whole genome shotgun (WGS) entry which is preliminary data.</text>
</comment>
<dbReference type="RefSeq" id="WP_260396476.1">
    <property type="nucleotide sequence ID" value="NZ_JACHBT010000005.1"/>
</dbReference>
<feature type="domain" description="PilZ" evidence="1">
    <location>
        <begin position="13"/>
        <end position="92"/>
    </location>
</feature>
<evidence type="ECO:0000259" key="1">
    <source>
        <dbReference type="Pfam" id="PF07238"/>
    </source>
</evidence>
<sequence length="103" mass="11176">MAVRSATMAYEDRVEPRDETLHRTRLGVADGETRLVTIVNVSPNGFMARSEEAITVGETVTVTLPVAGSFVAEVRWALGGRIGCKLAQEVPPALYQFVLAAMR</sequence>
<gene>
    <name evidence="2" type="ORF">F4693_001093</name>
</gene>
<dbReference type="GO" id="GO:0035438">
    <property type="term" value="F:cyclic-di-GMP binding"/>
    <property type="evidence" value="ECO:0007669"/>
    <property type="project" value="InterPro"/>
</dbReference>
<proteinExistence type="predicted"/>
<dbReference type="SUPFAM" id="SSF141371">
    <property type="entry name" value="PilZ domain-like"/>
    <property type="match status" value="1"/>
</dbReference>
<name>A0A7X0JAQ4_9SPHN</name>
<evidence type="ECO:0000313" key="2">
    <source>
        <dbReference type="EMBL" id="MBB6504128.1"/>
    </source>
</evidence>
<dbReference type="Proteomes" id="UP000522313">
    <property type="component" value="Unassembled WGS sequence"/>
</dbReference>
<evidence type="ECO:0000313" key="3">
    <source>
        <dbReference type="Proteomes" id="UP000522313"/>
    </source>
</evidence>
<accession>A0A7X0JAQ4</accession>
<dbReference type="AlphaFoldDB" id="A0A7X0JAQ4"/>